<name>A0AA46ZX73_PSEVI</name>
<reference evidence="1" key="1">
    <citation type="submission" date="2019-02" db="EMBL/GenBank/DDBJ databases">
        <authorList>
            <person name="Lutz S."/>
            <person name="Schori C."/>
            <person name="Ahrens C.H."/>
            <person name="Gueguen E."/>
        </authorList>
    </citation>
    <scope>NUCLEOTIDE SEQUENCE</scope>
    <source>
        <strain evidence="1">Psy35</strain>
    </source>
</reference>
<dbReference type="Proteomes" id="UP001163644">
    <property type="component" value="Chromosome"/>
</dbReference>
<dbReference type="EMBL" id="CP036495">
    <property type="protein sequence ID" value="UZA70437.1"/>
    <property type="molecule type" value="Genomic_DNA"/>
</dbReference>
<organism evidence="1 2">
    <name type="scientific">Pseudomonas viridiflava</name>
    <name type="common">Phytomonas viridiflava</name>
    <dbReference type="NCBI Taxonomy" id="33069"/>
    <lineage>
        <taxon>Bacteria</taxon>
        <taxon>Pseudomonadati</taxon>
        <taxon>Pseudomonadota</taxon>
        <taxon>Gammaproteobacteria</taxon>
        <taxon>Pseudomonadales</taxon>
        <taxon>Pseudomonadaceae</taxon>
        <taxon>Pseudomonas</taxon>
    </lineage>
</organism>
<dbReference type="AlphaFoldDB" id="A0AA46ZX73"/>
<proteinExistence type="predicted"/>
<evidence type="ECO:0000313" key="1">
    <source>
        <dbReference type="EMBL" id="UZA70437.1"/>
    </source>
</evidence>
<accession>A0AA46ZX73</accession>
<protein>
    <submittedName>
        <fullName evidence="1">Uncharacterized protein</fullName>
    </submittedName>
</protein>
<gene>
    <name evidence="1" type="ORF">EZZ81_20265</name>
</gene>
<sequence length="84" mass="9811">MARLAGCRAAPNLYYQGCTNGPVQAFKDEGQGHRMRRFIRMMKRDYRDQEKMWAGHTAPFLSRLHQLSSFISFRMKKGPQEGLF</sequence>
<evidence type="ECO:0000313" key="2">
    <source>
        <dbReference type="Proteomes" id="UP001163644"/>
    </source>
</evidence>